<gene>
    <name evidence="2" type="ORF">TvY486_0013920</name>
</gene>
<evidence type="ECO:0000313" key="2">
    <source>
        <dbReference type="EMBL" id="CCD18684.1"/>
    </source>
</evidence>
<protein>
    <submittedName>
        <fullName evidence="2">Uncharacterized protein</fullName>
    </submittedName>
</protein>
<accession>F9WMD1</accession>
<evidence type="ECO:0000256" key="1">
    <source>
        <dbReference type="SAM" id="Phobius"/>
    </source>
</evidence>
<keyword evidence="1" id="KW-0472">Membrane</keyword>
<keyword evidence="3" id="KW-1185">Reference proteome</keyword>
<dbReference type="AlphaFoldDB" id="F9WMD1"/>
<dbReference type="EMBL" id="CAEX01001658">
    <property type="protein sequence ID" value="CCD18684.1"/>
    <property type="molecule type" value="Genomic_DNA"/>
</dbReference>
<keyword evidence="1" id="KW-0812">Transmembrane</keyword>
<feature type="non-terminal residue" evidence="2">
    <location>
        <position position="306"/>
    </location>
</feature>
<dbReference type="Proteomes" id="UP000009027">
    <property type="component" value="Unassembled WGS sequence"/>
</dbReference>
<name>F9WMD1_TRYVY</name>
<reference evidence="2 3" key="1">
    <citation type="journal article" date="2012" name="Proc. Natl. Acad. Sci. U.S.A.">
        <title>Antigenic diversity is generated by distinct evolutionary mechanisms in African trypanosome species.</title>
        <authorList>
            <person name="Jackson A.P."/>
            <person name="Berry A."/>
            <person name="Aslett M."/>
            <person name="Allison H.C."/>
            <person name="Burton P."/>
            <person name="Vavrova-Anderson J."/>
            <person name="Brown R."/>
            <person name="Browne H."/>
            <person name="Corton N."/>
            <person name="Hauser H."/>
            <person name="Gamble J."/>
            <person name="Gilderthorp R."/>
            <person name="Marcello L."/>
            <person name="McQuillan J."/>
            <person name="Otto T.D."/>
            <person name="Quail M.A."/>
            <person name="Sanders M.J."/>
            <person name="van Tonder A."/>
            <person name="Ginger M.L."/>
            <person name="Field M.C."/>
            <person name="Barry J.D."/>
            <person name="Hertz-Fowler C."/>
            <person name="Berriman M."/>
        </authorList>
    </citation>
    <scope>NUCLEOTIDE SEQUENCE</scope>
    <source>
        <strain evidence="2 3">Y486</strain>
    </source>
</reference>
<evidence type="ECO:0000313" key="3">
    <source>
        <dbReference type="Proteomes" id="UP000009027"/>
    </source>
</evidence>
<feature type="transmembrane region" description="Helical" evidence="1">
    <location>
        <begin position="265"/>
        <end position="286"/>
    </location>
</feature>
<proteinExistence type="predicted"/>
<organism evidence="2 3">
    <name type="scientific">Trypanosoma vivax (strain Y486)</name>
    <dbReference type="NCBI Taxonomy" id="1055687"/>
    <lineage>
        <taxon>Eukaryota</taxon>
        <taxon>Discoba</taxon>
        <taxon>Euglenozoa</taxon>
        <taxon>Kinetoplastea</taxon>
        <taxon>Metakinetoplastina</taxon>
        <taxon>Trypanosomatida</taxon>
        <taxon>Trypanosomatidae</taxon>
        <taxon>Trypanosoma</taxon>
        <taxon>Duttonella</taxon>
    </lineage>
</organism>
<sequence length="306" mass="33397">MPFSAVCPPLRSIPPCPVSVHPCACIRAGFRALGCAVTAVRVSALGCAFACRCQGAFSHAAVSPSCGSGFSSLQSMHACCTASFRFCCFFSLLVRFIFLFVSFFAASHPRPCCFALHLFLLCVPLRVAVCAMRSFAMGFLAAFSLLLLLRAQIKLAGLHFVCVPASSLRALVRQLPFVHPCVFSTRCGACACVFRLSLSCVHFCQRNRHCAQFRLTTAQCLSSPRVSFFAFQTSAACCTFLSPAPFFASRVCPSCSLRCACLLKVLFLLVFVFCLAVLSPFVRFLYGCARQARVSLVRHRRPHLCL</sequence>
<keyword evidence="1" id="KW-1133">Transmembrane helix</keyword>
<feature type="transmembrane region" description="Helical" evidence="1">
    <location>
        <begin position="86"/>
        <end position="106"/>
    </location>
</feature>
<feature type="transmembrane region" description="Helical" evidence="1">
    <location>
        <begin position="118"/>
        <end position="149"/>
    </location>
</feature>